<proteinExistence type="predicted"/>
<accession>A0A5N6QI85</accession>
<sequence length="261" mass="29832">MLHHRHRQGLAGNPLHSNHDSKEDADFHFWGAPNNTLYYDEELSRSFGVYSPTLWKGEASKNDDHHEDCCESSPLLPNKHQSTTNLSGKRAIAEDRRRLMEMIQDMPESCYELSLKDIVDEQHVEETGSRSETEPQIKKKKKIIKARQMSRISSMESETFLLKMFFPSSLSFKKKSKAAGNCSNVSPRPSPDGAKHSINKEWWMSRFFPAGENKRIRGNSRNSSTSSNDEANFIPGCWSFIHSKKNKTKRQRGCIVGVESN</sequence>
<dbReference type="PANTHER" id="PTHR34193">
    <property type="entry name" value="OS11G0199801 PROTEIN"/>
    <property type="match status" value="1"/>
</dbReference>
<gene>
    <name evidence="2" type="ORF">FH972_002912</name>
</gene>
<dbReference type="OrthoDB" id="776574at2759"/>
<dbReference type="EMBL" id="CM017321">
    <property type="protein sequence ID" value="KAE7998359.1"/>
    <property type="molecule type" value="Genomic_DNA"/>
</dbReference>
<evidence type="ECO:0000313" key="3">
    <source>
        <dbReference type="Proteomes" id="UP000327013"/>
    </source>
</evidence>
<dbReference type="PANTHER" id="PTHR34193:SF10">
    <property type="entry name" value="DUF1645 FAMILY PROTEIN"/>
    <property type="match status" value="1"/>
</dbReference>
<evidence type="ECO:0000313" key="2">
    <source>
        <dbReference type="EMBL" id="KAE7998359.1"/>
    </source>
</evidence>
<keyword evidence="3" id="KW-1185">Reference proteome</keyword>
<dbReference type="AlphaFoldDB" id="A0A5N6QI85"/>
<organism evidence="2 3">
    <name type="scientific">Carpinus fangiana</name>
    <dbReference type="NCBI Taxonomy" id="176857"/>
    <lineage>
        <taxon>Eukaryota</taxon>
        <taxon>Viridiplantae</taxon>
        <taxon>Streptophyta</taxon>
        <taxon>Embryophyta</taxon>
        <taxon>Tracheophyta</taxon>
        <taxon>Spermatophyta</taxon>
        <taxon>Magnoliopsida</taxon>
        <taxon>eudicotyledons</taxon>
        <taxon>Gunneridae</taxon>
        <taxon>Pentapetalae</taxon>
        <taxon>rosids</taxon>
        <taxon>fabids</taxon>
        <taxon>Fagales</taxon>
        <taxon>Betulaceae</taxon>
        <taxon>Carpinus</taxon>
    </lineage>
</organism>
<evidence type="ECO:0000256" key="1">
    <source>
        <dbReference type="SAM" id="MobiDB-lite"/>
    </source>
</evidence>
<reference evidence="2 3" key="1">
    <citation type="submission" date="2019-06" db="EMBL/GenBank/DDBJ databases">
        <title>A chromosomal-level reference genome of Carpinus fangiana (Coryloideae, Betulaceae).</title>
        <authorList>
            <person name="Yang X."/>
            <person name="Wang Z."/>
            <person name="Zhang L."/>
            <person name="Hao G."/>
            <person name="Liu J."/>
            <person name="Yang Y."/>
        </authorList>
    </citation>
    <scope>NUCLEOTIDE SEQUENCE [LARGE SCALE GENOMIC DNA]</scope>
    <source>
        <strain evidence="2">Cfa_2016G</strain>
        <tissue evidence="2">Leaf</tissue>
    </source>
</reference>
<dbReference type="Proteomes" id="UP000327013">
    <property type="component" value="Chromosome 1"/>
</dbReference>
<feature type="region of interest" description="Disordered" evidence="1">
    <location>
        <begin position="60"/>
        <end position="88"/>
    </location>
</feature>
<name>A0A5N6QI85_9ROSI</name>
<feature type="compositionally biased region" description="Basic and acidic residues" evidence="1">
    <location>
        <begin position="60"/>
        <end position="69"/>
    </location>
</feature>
<protein>
    <submittedName>
        <fullName evidence="2">Uncharacterized protein</fullName>
    </submittedName>
</protein>